<accession>A0A852VRT0</accession>
<dbReference type="InterPro" id="IPR013216">
    <property type="entry name" value="Methyltransf_11"/>
</dbReference>
<organism evidence="2 3">
    <name type="scientific">Janibacter cremeus</name>
    <dbReference type="NCBI Taxonomy" id="1285192"/>
    <lineage>
        <taxon>Bacteria</taxon>
        <taxon>Bacillati</taxon>
        <taxon>Actinomycetota</taxon>
        <taxon>Actinomycetes</taxon>
        <taxon>Micrococcales</taxon>
        <taxon>Intrasporangiaceae</taxon>
        <taxon>Janibacter</taxon>
    </lineage>
</organism>
<name>A0A852VRT0_9MICO</name>
<dbReference type="Gene3D" id="3.40.50.150">
    <property type="entry name" value="Vaccinia Virus protein VP39"/>
    <property type="match status" value="1"/>
</dbReference>
<protein>
    <submittedName>
        <fullName evidence="2">SAM-dependent methyltransferase</fullName>
    </submittedName>
</protein>
<dbReference type="GO" id="GO:0032259">
    <property type="term" value="P:methylation"/>
    <property type="evidence" value="ECO:0007669"/>
    <property type="project" value="UniProtKB-KW"/>
</dbReference>
<feature type="domain" description="Methyltransferase type 11" evidence="1">
    <location>
        <begin position="44"/>
        <end position="140"/>
    </location>
</feature>
<comment type="caution">
    <text evidence="2">The sequence shown here is derived from an EMBL/GenBank/DDBJ whole genome shotgun (WGS) entry which is preliminary data.</text>
</comment>
<dbReference type="InterPro" id="IPR029063">
    <property type="entry name" value="SAM-dependent_MTases_sf"/>
</dbReference>
<reference evidence="2 3" key="1">
    <citation type="submission" date="2020-07" db="EMBL/GenBank/DDBJ databases">
        <title>Sequencing the genomes of 1000 actinobacteria strains.</title>
        <authorList>
            <person name="Klenk H.-P."/>
        </authorList>
    </citation>
    <scope>NUCLEOTIDE SEQUENCE [LARGE SCALE GENOMIC DNA]</scope>
    <source>
        <strain evidence="2 3">DSM 26154</strain>
    </source>
</reference>
<keyword evidence="2" id="KW-0808">Transferase</keyword>
<dbReference type="Pfam" id="PF08241">
    <property type="entry name" value="Methyltransf_11"/>
    <property type="match status" value="1"/>
</dbReference>
<evidence type="ECO:0000313" key="2">
    <source>
        <dbReference type="EMBL" id="NYF98578.1"/>
    </source>
</evidence>
<dbReference type="GO" id="GO:0008757">
    <property type="term" value="F:S-adenosylmethionine-dependent methyltransferase activity"/>
    <property type="evidence" value="ECO:0007669"/>
    <property type="project" value="InterPro"/>
</dbReference>
<evidence type="ECO:0000313" key="3">
    <source>
        <dbReference type="Proteomes" id="UP000554054"/>
    </source>
</evidence>
<proteinExistence type="predicted"/>
<evidence type="ECO:0000259" key="1">
    <source>
        <dbReference type="Pfam" id="PF08241"/>
    </source>
</evidence>
<dbReference type="CDD" id="cd02440">
    <property type="entry name" value="AdoMet_MTases"/>
    <property type="match status" value="1"/>
</dbReference>
<keyword evidence="3" id="KW-1185">Reference proteome</keyword>
<dbReference type="PANTHER" id="PTHR43591:SF24">
    <property type="entry name" value="2-METHOXY-6-POLYPRENYL-1,4-BENZOQUINOL METHYLASE, MITOCHONDRIAL"/>
    <property type="match status" value="1"/>
</dbReference>
<gene>
    <name evidence="2" type="ORF">BJY20_001970</name>
</gene>
<sequence length="270" mass="29317">MPSDSRFAGSIPELYDTVLVPMMFLDYAEDVAAEVAASTPHDVLETAAGTGAVTRALHRLLPSAMITATDLSPAMLARAADVLPASDHVRWTPADAQELPFDDAGFDAVMCQFGAMFFPDRRGAYAEARRVMRPGGRLVLATWGRIEVNEATLAVEDALTTLSLDDPPPFLRRVPFGYTDAAVIRAELDDAGFIDVDIRSIEHRSRPTSARDIAIAHCQGTPLANALAERHLDAVQITSEVTRLLEERWGEEPFTGRLSANLVSATRVTD</sequence>
<dbReference type="SUPFAM" id="SSF53335">
    <property type="entry name" value="S-adenosyl-L-methionine-dependent methyltransferases"/>
    <property type="match status" value="1"/>
</dbReference>
<dbReference type="PANTHER" id="PTHR43591">
    <property type="entry name" value="METHYLTRANSFERASE"/>
    <property type="match status" value="1"/>
</dbReference>
<dbReference type="EMBL" id="JACCAE010000001">
    <property type="protein sequence ID" value="NYF98578.1"/>
    <property type="molecule type" value="Genomic_DNA"/>
</dbReference>
<keyword evidence="2" id="KW-0489">Methyltransferase</keyword>
<dbReference type="Proteomes" id="UP000554054">
    <property type="component" value="Unassembled WGS sequence"/>
</dbReference>
<dbReference type="AlphaFoldDB" id="A0A852VRT0"/>
<dbReference type="RefSeq" id="WP_221935300.1">
    <property type="nucleotide sequence ID" value="NZ_JACCAE010000001.1"/>
</dbReference>